<feature type="domain" description="Shikimate dehydrogenase substrate binding N-terminal" evidence="5">
    <location>
        <begin position="11"/>
        <end position="93"/>
    </location>
</feature>
<feature type="binding site" evidence="4">
    <location>
        <position position="241"/>
    </location>
    <ligand>
        <name>NADP(+)</name>
        <dbReference type="ChEBI" id="CHEBI:58349"/>
    </ligand>
</feature>
<keyword evidence="4" id="KW-0028">Amino-acid biosynthesis</keyword>
<feature type="active site" description="Proton acceptor" evidence="4">
    <location>
        <position position="70"/>
    </location>
</feature>
<keyword evidence="3 4" id="KW-0057">Aromatic amino acid biosynthesis</keyword>
<feature type="binding site" evidence="4">
    <location>
        <position position="66"/>
    </location>
    <ligand>
        <name>shikimate</name>
        <dbReference type="ChEBI" id="CHEBI:36208"/>
    </ligand>
</feature>
<dbReference type="InterPro" id="IPR046346">
    <property type="entry name" value="Aminoacid_DH-like_N_sf"/>
</dbReference>
<dbReference type="SUPFAM" id="SSF51735">
    <property type="entry name" value="NAD(P)-binding Rossmann-fold domains"/>
    <property type="match status" value="1"/>
</dbReference>
<dbReference type="InterPro" id="IPR013708">
    <property type="entry name" value="Shikimate_DH-bd_N"/>
</dbReference>
<dbReference type="OrthoDB" id="9792692at2"/>
<keyword evidence="4" id="KW-0521">NADP</keyword>
<protein>
    <recommendedName>
        <fullName evidence="4">Shikimate dehydrogenase (NADP(+))</fullName>
        <shortName evidence="4">SDH</shortName>
        <ecNumber evidence="4">1.1.1.25</ecNumber>
    </recommendedName>
</protein>
<feature type="binding site" evidence="4">
    <location>
        <begin position="19"/>
        <end position="21"/>
    </location>
    <ligand>
        <name>shikimate</name>
        <dbReference type="ChEBI" id="CHEBI:36208"/>
    </ligand>
</feature>
<dbReference type="GO" id="GO:0050661">
    <property type="term" value="F:NADP binding"/>
    <property type="evidence" value="ECO:0007669"/>
    <property type="project" value="TreeGrafter"/>
</dbReference>
<dbReference type="EMBL" id="WIOL01000002">
    <property type="protein sequence ID" value="MQT16931.1"/>
    <property type="molecule type" value="Genomic_DNA"/>
</dbReference>
<keyword evidence="7" id="KW-1185">Reference proteome</keyword>
<comment type="subunit">
    <text evidence="4">Homodimer.</text>
</comment>
<dbReference type="PANTHER" id="PTHR21089">
    <property type="entry name" value="SHIKIMATE DEHYDROGENASE"/>
    <property type="match status" value="1"/>
</dbReference>
<dbReference type="Proteomes" id="UP000481327">
    <property type="component" value="Unassembled WGS sequence"/>
</dbReference>
<dbReference type="HAMAP" id="MF_00222">
    <property type="entry name" value="Shikimate_DH_AroE"/>
    <property type="match status" value="1"/>
</dbReference>
<dbReference type="RefSeq" id="WP_152577369.1">
    <property type="nucleotide sequence ID" value="NZ_JAATJI010000001.1"/>
</dbReference>
<dbReference type="Pfam" id="PF08501">
    <property type="entry name" value="Shikimate_dh_N"/>
    <property type="match status" value="1"/>
</dbReference>
<feature type="binding site" evidence="4">
    <location>
        <position position="82"/>
    </location>
    <ligand>
        <name>NADP(+)</name>
        <dbReference type="ChEBI" id="CHEBI:58349"/>
    </ligand>
</feature>
<dbReference type="GO" id="GO:0009423">
    <property type="term" value="P:chorismate biosynthetic process"/>
    <property type="evidence" value="ECO:0007669"/>
    <property type="project" value="UniProtKB-UniRule"/>
</dbReference>
<comment type="function">
    <text evidence="4">Involved in the biosynthesis of the chorismate, which leads to the biosynthesis of aromatic amino acids. Catalyzes the reversible NADPH linked reduction of 3-dehydroshikimate (DHSA) to yield shikimate (SA).</text>
</comment>
<dbReference type="EC" id="1.1.1.25" evidence="4"/>
<dbReference type="AlphaFoldDB" id="A0A7C9GR76"/>
<evidence type="ECO:0000256" key="3">
    <source>
        <dbReference type="ARBA" id="ARBA00023141"/>
    </source>
</evidence>
<evidence type="ECO:0000256" key="2">
    <source>
        <dbReference type="ARBA" id="ARBA00023002"/>
    </source>
</evidence>
<feature type="binding site" evidence="4">
    <location>
        <position position="218"/>
    </location>
    <ligand>
        <name>NADP(+)</name>
        <dbReference type="ChEBI" id="CHEBI:58349"/>
    </ligand>
</feature>
<evidence type="ECO:0000256" key="1">
    <source>
        <dbReference type="ARBA" id="ARBA00004871"/>
    </source>
</evidence>
<comment type="catalytic activity">
    <reaction evidence="4">
        <text>shikimate + NADP(+) = 3-dehydroshikimate + NADPH + H(+)</text>
        <dbReference type="Rhea" id="RHEA:17737"/>
        <dbReference type="ChEBI" id="CHEBI:15378"/>
        <dbReference type="ChEBI" id="CHEBI:16630"/>
        <dbReference type="ChEBI" id="CHEBI:36208"/>
        <dbReference type="ChEBI" id="CHEBI:57783"/>
        <dbReference type="ChEBI" id="CHEBI:58349"/>
        <dbReference type="EC" id="1.1.1.25"/>
    </reaction>
</comment>
<comment type="caution">
    <text evidence="4">Lacks conserved residue(s) required for the propagation of feature annotation.</text>
</comment>
<dbReference type="Gene3D" id="3.40.50.720">
    <property type="entry name" value="NAD(P)-binding Rossmann-like Domain"/>
    <property type="match status" value="1"/>
</dbReference>
<dbReference type="UniPathway" id="UPA00053">
    <property type="reaction ID" value="UER00087"/>
</dbReference>
<dbReference type="GO" id="GO:0005829">
    <property type="term" value="C:cytosol"/>
    <property type="evidence" value="ECO:0007669"/>
    <property type="project" value="TreeGrafter"/>
</dbReference>
<name>A0A7C9GR76_9SPHN</name>
<accession>A0A7C9GR76</accession>
<dbReference type="PANTHER" id="PTHR21089:SF1">
    <property type="entry name" value="BIFUNCTIONAL 3-DEHYDROQUINATE DEHYDRATASE_SHIKIMATE DEHYDROGENASE, CHLOROPLASTIC"/>
    <property type="match status" value="1"/>
</dbReference>
<sequence>MTRLQPASAGIFGWPVAHSKSPVIHRFWLGKLGLDGDYSRFPVHPDALGAAIRALPALGLRGVNITVPHKIAVIDHLDTLADSARAMGAVNTVTVTADGSIAGANTDIDGVLEPIAHLDLAGRSVMIAGTGGAARAAITAAVVAGAASVTVLARDRAKGEAMLANAGTAGSVLAFDAPWPDADQTALFFNATSLGMAGQPPLPVDLSRLPVTTTVFDAVYAPLETPLLAAARARTMPVIDGLQMLVGQAATAFAAFYDAPAPRQHDAELRALLTR</sequence>
<organism evidence="6 7">
    <name type="scientific">Sandarakinorhabdus fusca</name>
    <dbReference type="NCBI Taxonomy" id="1439888"/>
    <lineage>
        <taxon>Bacteria</taxon>
        <taxon>Pseudomonadati</taxon>
        <taxon>Pseudomonadota</taxon>
        <taxon>Alphaproteobacteria</taxon>
        <taxon>Sphingomonadales</taxon>
        <taxon>Sphingosinicellaceae</taxon>
        <taxon>Sandarakinorhabdus</taxon>
    </lineage>
</organism>
<reference evidence="6 7" key="1">
    <citation type="submission" date="2019-09" db="EMBL/GenBank/DDBJ databases">
        <title>Polymorphobacter sp. isolated from a lake in China.</title>
        <authorList>
            <person name="Liu Z."/>
        </authorList>
    </citation>
    <scope>NUCLEOTIDE SEQUENCE [LARGE SCALE GENOMIC DNA]</scope>
    <source>
        <strain evidence="6 7">D40P</strain>
    </source>
</reference>
<dbReference type="SUPFAM" id="SSF53223">
    <property type="entry name" value="Aminoacid dehydrogenase-like, N-terminal domain"/>
    <property type="match status" value="1"/>
</dbReference>
<dbReference type="Gene3D" id="3.40.50.10860">
    <property type="entry name" value="Leucine Dehydrogenase, chain A, domain 1"/>
    <property type="match status" value="1"/>
</dbReference>
<dbReference type="GO" id="GO:0019632">
    <property type="term" value="P:shikimate metabolic process"/>
    <property type="evidence" value="ECO:0007669"/>
    <property type="project" value="TreeGrafter"/>
</dbReference>
<evidence type="ECO:0000259" key="5">
    <source>
        <dbReference type="Pfam" id="PF08501"/>
    </source>
</evidence>
<comment type="pathway">
    <text evidence="1 4">Metabolic intermediate biosynthesis; chorismate biosynthesis; chorismate from D-erythrose 4-phosphate and phosphoenolpyruvate: step 4/7.</text>
</comment>
<dbReference type="GO" id="GO:0004764">
    <property type="term" value="F:shikimate 3-dehydrogenase (NADP+) activity"/>
    <property type="evidence" value="ECO:0007669"/>
    <property type="project" value="UniProtKB-UniRule"/>
</dbReference>
<feature type="binding site" evidence="4">
    <location>
        <position position="248"/>
    </location>
    <ligand>
        <name>shikimate</name>
        <dbReference type="ChEBI" id="CHEBI:36208"/>
    </ligand>
</feature>
<evidence type="ECO:0000256" key="4">
    <source>
        <dbReference type="HAMAP-Rule" id="MF_00222"/>
    </source>
</evidence>
<dbReference type="InterPro" id="IPR022893">
    <property type="entry name" value="Shikimate_DH_fam"/>
</dbReference>
<dbReference type="InterPro" id="IPR036291">
    <property type="entry name" value="NAD(P)-bd_dom_sf"/>
</dbReference>
<comment type="caution">
    <text evidence="6">The sequence shown here is derived from an EMBL/GenBank/DDBJ whole genome shotgun (WGS) entry which is preliminary data.</text>
</comment>
<feature type="binding site" evidence="4">
    <location>
        <position position="220"/>
    </location>
    <ligand>
        <name>shikimate</name>
        <dbReference type="ChEBI" id="CHEBI:36208"/>
    </ligand>
</feature>
<comment type="similarity">
    <text evidence="4">Belongs to the shikimate dehydrogenase family.</text>
</comment>
<dbReference type="GO" id="GO:0009073">
    <property type="term" value="P:aromatic amino acid family biosynthetic process"/>
    <property type="evidence" value="ECO:0007669"/>
    <property type="project" value="UniProtKB-KW"/>
</dbReference>
<evidence type="ECO:0000313" key="6">
    <source>
        <dbReference type="EMBL" id="MQT16931.1"/>
    </source>
</evidence>
<proteinExistence type="inferred from homology"/>
<keyword evidence="2 4" id="KW-0560">Oxidoreductase</keyword>
<gene>
    <name evidence="4" type="primary">aroE</name>
    <name evidence="6" type="ORF">F3168_06630</name>
</gene>
<feature type="binding site" evidence="4">
    <location>
        <position position="107"/>
    </location>
    <ligand>
        <name>shikimate</name>
        <dbReference type="ChEBI" id="CHEBI:36208"/>
    </ligand>
</feature>
<dbReference type="GO" id="GO:0008652">
    <property type="term" value="P:amino acid biosynthetic process"/>
    <property type="evidence" value="ECO:0007669"/>
    <property type="project" value="UniProtKB-KW"/>
</dbReference>
<feature type="binding site" evidence="4">
    <location>
        <position position="91"/>
    </location>
    <ligand>
        <name>shikimate</name>
        <dbReference type="ChEBI" id="CHEBI:36208"/>
    </ligand>
</feature>
<evidence type="ECO:0000313" key="7">
    <source>
        <dbReference type="Proteomes" id="UP000481327"/>
    </source>
</evidence>